<feature type="region of interest" description="Disordered" evidence="1">
    <location>
        <begin position="127"/>
        <end position="156"/>
    </location>
</feature>
<dbReference type="InterPro" id="IPR035437">
    <property type="entry name" value="SNase_OB-fold_sf"/>
</dbReference>
<sequence>MLLLERTICLTAPAFLLFLWCLSPDRLRGMRRGGGGDAFTTVERAIPAVMAEQATADSTTTSTSTTASNAGGARSHFTVRTTPDKGKDLSSSSGMSLVGPRTVMEMRPKNGTSDRGGVFGQGVATCQPTGRPRFGKDRAVQPPPTEGTSRTPKAGRWNNVATPAVRAPTFNSSASYTAAPVRTSTCHTVKTTPSSESVTPSRPVPSFFRRYFAANPRIQRSQSVFGDSSLVSSSWETTDLTEGEDYSDSSPRERSSTTPLPASYLTKGSSASSRSGSPESSLTAKTPLKVNSVSPSKVPDLVVPEAIIQTPLKVNSVSPSKVPDLVVPEAIIQQPSSDLKLQLVATAPKFIPTKSRSISSHPISSPPAVDLKTLPATASQFVPIIESAATVANTVKSPRPLSIDSRLLFAAAAPEFLPRPKTQPVTPVPAQTADSFTSVLLDSSYPDTGMSYCFRNASSADAEMQTDPPVTAEDWSWYPWWGSSLKYPADLVKGEALHVYVTALVDPKHLFLIRDKDGSFSPQLDGMSREMAEFAENGRLQKFVDVPPVDAVVCAWDAQFDQWSRGIIVDRYEGKALVFYLDYGTCAVVKLEKIRQMKFSWFSVPRKAFCAELDDMSLPADGYFSQDTLLAAQTLLMGQKFGCFFVIADVRPGEFAGKLYVAMDGGQAARESVVDLLRRQAILVE</sequence>
<feature type="region of interest" description="Disordered" evidence="1">
    <location>
        <begin position="225"/>
        <end position="295"/>
    </location>
</feature>
<dbReference type="AlphaFoldDB" id="A0A9X6NGU7"/>
<evidence type="ECO:0000256" key="2">
    <source>
        <dbReference type="SAM" id="SignalP"/>
    </source>
</evidence>
<dbReference type="Pfam" id="PF00567">
    <property type="entry name" value="TUDOR"/>
    <property type="match status" value="1"/>
</dbReference>
<feature type="compositionally biased region" description="Low complexity" evidence="1">
    <location>
        <begin position="269"/>
        <end position="281"/>
    </location>
</feature>
<dbReference type="EMBL" id="MTYJ01000266">
    <property type="protein sequence ID" value="OWA52396.1"/>
    <property type="molecule type" value="Genomic_DNA"/>
</dbReference>
<feature type="signal peptide" evidence="2">
    <location>
        <begin position="1"/>
        <end position="29"/>
    </location>
</feature>
<organism evidence="4 5">
    <name type="scientific">Hypsibius exemplaris</name>
    <name type="common">Freshwater tardigrade</name>
    <dbReference type="NCBI Taxonomy" id="2072580"/>
    <lineage>
        <taxon>Eukaryota</taxon>
        <taxon>Metazoa</taxon>
        <taxon>Ecdysozoa</taxon>
        <taxon>Tardigrada</taxon>
        <taxon>Eutardigrada</taxon>
        <taxon>Parachela</taxon>
        <taxon>Hypsibioidea</taxon>
        <taxon>Hypsibiidae</taxon>
        <taxon>Hypsibius</taxon>
    </lineage>
</organism>
<proteinExistence type="predicted"/>
<feature type="compositionally biased region" description="Low complexity" evidence="1">
    <location>
        <begin position="54"/>
        <end position="70"/>
    </location>
</feature>
<reference evidence="5" key="1">
    <citation type="submission" date="2017-01" db="EMBL/GenBank/DDBJ databases">
        <title>Comparative genomics of anhydrobiosis in the tardigrade Hypsibius dujardini.</title>
        <authorList>
            <person name="Yoshida Y."/>
            <person name="Koutsovoulos G."/>
            <person name="Laetsch D."/>
            <person name="Stevens L."/>
            <person name="Kumar S."/>
            <person name="Horikawa D."/>
            <person name="Ishino K."/>
            <person name="Komine S."/>
            <person name="Tomita M."/>
            <person name="Blaxter M."/>
            <person name="Arakawa K."/>
        </authorList>
    </citation>
    <scope>NUCLEOTIDE SEQUENCE [LARGE SCALE GENOMIC DNA]</scope>
    <source>
        <strain evidence="5">Z151</strain>
    </source>
</reference>
<dbReference type="SUPFAM" id="SSF63748">
    <property type="entry name" value="Tudor/PWWP/MBT"/>
    <property type="match status" value="1"/>
</dbReference>
<evidence type="ECO:0000259" key="3">
    <source>
        <dbReference type="Pfam" id="PF00567"/>
    </source>
</evidence>
<feature type="region of interest" description="Disordered" evidence="1">
    <location>
        <begin position="52"/>
        <end position="97"/>
    </location>
</feature>
<gene>
    <name evidence="4" type="ORF">BV898_16852</name>
</gene>
<dbReference type="GO" id="GO:0005737">
    <property type="term" value="C:cytoplasm"/>
    <property type="evidence" value="ECO:0007669"/>
    <property type="project" value="UniProtKB-ARBA"/>
</dbReference>
<dbReference type="InterPro" id="IPR002999">
    <property type="entry name" value="Tudor"/>
</dbReference>
<protein>
    <recommendedName>
        <fullName evidence="3">Tudor domain-containing protein</fullName>
    </recommendedName>
</protein>
<evidence type="ECO:0000313" key="5">
    <source>
        <dbReference type="Proteomes" id="UP000192578"/>
    </source>
</evidence>
<comment type="caution">
    <text evidence="4">The sequence shown here is derived from an EMBL/GenBank/DDBJ whole genome shotgun (WGS) entry which is preliminary data.</text>
</comment>
<keyword evidence="2" id="KW-0732">Signal</keyword>
<dbReference type="PANTHER" id="PTHR22948:SF29">
    <property type="entry name" value="FI02030P-RELATED"/>
    <property type="match status" value="1"/>
</dbReference>
<feature type="domain" description="Tudor" evidence="3">
    <location>
        <begin position="493"/>
        <end position="609"/>
    </location>
</feature>
<dbReference type="PANTHER" id="PTHR22948">
    <property type="entry name" value="TUDOR DOMAIN CONTAINING PROTEIN"/>
    <property type="match status" value="1"/>
</dbReference>
<dbReference type="InterPro" id="IPR050621">
    <property type="entry name" value="Tudor_domain_containing"/>
</dbReference>
<keyword evidence="5" id="KW-1185">Reference proteome</keyword>
<dbReference type="Gene3D" id="2.30.30.140">
    <property type="match status" value="1"/>
</dbReference>
<accession>A0A9X6NGU7</accession>
<evidence type="ECO:0000313" key="4">
    <source>
        <dbReference type="EMBL" id="OWA52396.1"/>
    </source>
</evidence>
<dbReference type="CDD" id="cd20379">
    <property type="entry name" value="Tudor_dTUD-like"/>
    <property type="match status" value="1"/>
</dbReference>
<feature type="compositionally biased region" description="Low complexity" evidence="1">
    <location>
        <begin position="225"/>
        <end position="234"/>
    </location>
</feature>
<dbReference type="Gene3D" id="2.40.50.90">
    <property type="match status" value="1"/>
</dbReference>
<dbReference type="Proteomes" id="UP000192578">
    <property type="component" value="Unassembled WGS sequence"/>
</dbReference>
<feature type="chain" id="PRO_5040879938" description="Tudor domain-containing protein" evidence="2">
    <location>
        <begin position="30"/>
        <end position="685"/>
    </location>
</feature>
<name>A0A9X6NGU7_HYPEX</name>
<evidence type="ECO:0000256" key="1">
    <source>
        <dbReference type="SAM" id="MobiDB-lite"/>
    </source>
</evidence>